<name>A0AA39GQ05_SARSR</name>
<dbReference type="Proteomes" id="UP001175261">
    <property type="component" value="Unassembled WGS sequence"/>
</dbReference>
<keyword evidence="6" id="KW-0067">ATP-binding</keyword>
<keyword evidence="2" id="KW-0813">Transport</keyword>
<evidence type="ECO:0000256" key="6">
    <source>
        <dbReference type="ARBA" id="ARBA00022840"/>
    </source>
</evidence>
<feature type="transmembrane region" description="Helical" evidence="10">
    <location>
        <begin position="322"/>
        <end position="342"/>
    </location>
</feature>
<gene>
    <name evidence="13" type="ORF">NLU13_0941</name>
</gene>
<evidence type="ECO:0000313" key="13">
    <source>
        <dbReference type="EMBL" id="KAK0391440.1"/>
    </source>
</evidence>
<feature type="transmembrane region" description="Helical" evidence="10">
    <location>
        <begin position="963"/>
        <end position="984"/>
    </location>
</feature>
<keyword evidence="3" id="KW-1003">Cell membrane</keyword>
<dbReference type="Gene3D" id="1.20.1560.10">
    <property type="entry name" value="ABC transporter type 1, transmembrane domain"/>
    <property type="match status" value="2"/>
</dbReference>
<keyword evidence="14" id="KW-1185">Reference proteome</keyword>
<feature type="transmembrane region" description="Helical" evidence="10">
    <location>
        <begin position="414"/>
        <end position="435"/>
    </location>
</feature>
<feature type="domain" description="ABC transporter" evidence="11">
    <location>
        <begin position="1211"/>
        <end position="1442"/>
    </location>
</feature>
<dbReference type="Pfam" id="PF00664">
    <property type="entry name" value="ABC_membrane"/>
    <property type="match status" value="2"/>
</dbReference>
<keyword evidence="8 10" id="KW-0472">Membrane</keyword>
<dbReference type="FunFam" id="1.20.1560.10:FF:000055">
    <property type="entry name" value="ABC multidrug transporter (Eurofung)"/>
    <property type="match status" value="1"/>
</dbReference>
<dbReference type="PROSITE" id="PS00211">
    <property type="entry name" value="ABC_TRANSPORTER_1"/>
    <property type="match status" value="1"/>
</dbReference>
<evidence type="ECO:0000256" key="10">
    <source>
        <dbReference type="SAM" id="Phobius"/>
    </source>
</evidence>
<dbReference type="CDD" id="cd18580">
    <property type="entry name" value="ABC_6TM_ABCC_D2"/>
    <property type="match status" value="1"/>
</dbReference>
<sequence length="1449" mass="157835">METSANETRARFSHFHPILQRIPVAVDGFPQALDFSPVFSQIVLSIVPSVLLLILAIARWTLLFGRKRRITRGRPLMLAKLAAIASCGIVRLAGVVVISTSQQKKQQSQFAIAAAALSFAAVVAACILSPIEHQKSLRPSTILTVYLFATVLCDIVRVRSAWLDNDGAFAITLSCALALELAAFALELLEKKSYQPTSDAKHVPEDFAGVFNRSAYWWLNRLIRQGFTTTLTSDDLYHLEERMNARTLDVDWQAIWKKNISPMPSKYLLLKTLSLAHWSRALLPVPVKLAQLALLLCQPLAMNRVLSFLQSDESPNIGYALIGAYAAIYIGIALFGALYGYYNARFTAAVRCTLVAAIYGKTTSVSLSAAGNSAALTLMSTDVARVCKSVNMIHEVWANTLQLCIATWLLQMQIGVVCLAPVVVATIIALCTMWVSGRAGSKQGAWMEKLSIRISNTSELLSSLKSAKLTGVAHQLAERVMKLRLDEVIAANRFRKVVALAITFAFMPSIIAPPVTFAIQIATSSAGLNISRTFTSLSFIMLMTQPLSSLFQSVPDVFGSLACCQRIQRFLLAQPPRGNWSPQSPAENGKPSSDLVLEKDESLCDDQAQCHHVAVSIKDGNFGWANDASESSTVLKDINLKIPSGGLTMIRGPVASGKSTLLAAILGETPQADGNVTMNTTSVAYCDQTVWLQNQSIRANVIAYSPFDSAWYSSVIEAAALRHDIQSWPDGDETIVGSNGALLSGGQKRRVAIARALYARKTMNIFDDAFTGLDATTERSVAGNLFGPQGLLRRVPGSTSIVVGHSETLLAMADSVITLSADGRVESQEYNRQVQYPSTVAASANNDTSAEEASQSAISPEVPAVTSDKGEHPAAGDLSAYAFYFRAVGWRASFLFMLLQVFFGFFQTFPTVWLNWWATANGSGSHRTGYYLGTYSALQVLSLLSIFFLCWHTLTGVISRAGLRLHAILLSTVINAALSSISGMDSGTILNRFSQDIELIDGSFPEALLDFFATAFMCLGQMALIASSSWYIVFSYPVILAVVWCIQRFYLRTSRQLRLLDLEAKSPLYSHFRETLSGLATIRAFGWQEESIDVSMKHLDSSQKPYYLLLMIQQWLSLVLDLMIAGLALLFISLSVVLRKSGSAGFTAVGLVSLISFSNAIKVLVKYWTQTETSLGALVRIKRFAEDVIPESVAGFTACGVSADWPCEGSIEVTDASVNYKGSGRNEVDNVSFSLAPGEKLAICGRSGSGKSTLVSALMRLVELRAGAITVDGVDIKTVPHDVLRSRIIVVSQDAYIFGGTVRFNIDPYGASSEEQIIAAIRKVKLTEAVEKLGGLDADIAPDCLTQGQMQMLSLARAILRPGKIVVLDEATGSVDDATQTMMQEIIRDEFHDRTMVVIAHRLQGILDFDSVIILRKGHIIEKGKPSELLKINSSEFSRLYKDMQAVIE</sequence>
<organism evidence="13 14">
    <name type="scientific">Sarocladium strictum</name>
    <name type="common">Black bundle disease fungus</name>
    <name type="synonym">Acremonium strictum</name>
    <dbReference type="NCBI Taxonomy" id="5046"/>
    <lineage>
        <taxon>Eukaryota</taxon>
        <taxon>Fungi</taxon>
        <taxon>Dikarya</taxon>
        <taxon>Ascomycota</taxon>
        <taxon>Pezizomycotina</taxon>
        <taxon>Sordariomycetes</taxon>
        <taxon>Hypocreomycetidae</taxon>
        <taxon>Hypocreales</taxon>
        <taxon>Sarocladiaceae</taxon>
        <taxon>Sarocladium</taxon>
    </lineage>
</organism>
<dbReference type="PROSITE" id="PS50893">
    <property type="entry name" value="ABC_TRANSPORTER_2"/>
    <property type="match status" value="2"/>
</dbReference>
<dbReference type="Gene3D" id="3.40.50.300">
    <property type="entry name" value="P-loop containing nucleotide triphosphate hydrolases"/>
    <property type="match status" value="2"/>
</dbReference>
<dbReference type="InterPro" id="IPR017871">
    <property type="entry name" value="ABC_transporter-like_CS"/>
</dbReference>
<dbReference type="SUPFAM" id="SSF90123">
    <property type="entry name" value="ABC transporter transmembrane region"/>
    <property type="match status" value="2"/>
</dbReference>
<dbReference type="GO" id="GO:0016887">
    <property type="term" value="F:ATP hydrolysis activity"/>
    <property type="evidence" value="ECO:0007669"/>
    <property type="project" value="InterPro"/>
</dbReference>
<dbReference type="CDD" id="cd03244">
    <property type="entry name" value="ABCC_MRP_domain2"/>
    <property type="match status" value="1"/>
</dbReference>
<evidence type="ECO:0000256" key="9">
    <source>
        <dbReference type="SAM" id="MobiDB-lite"/>
    </source>
</evidence>
<dbReference type="InterPro" id="IPR050173">
    <property type="entry name" value="ABC_transporter_C-like"/>
</dbReference>
<dbReference type="GO" id="GO:0005524">
    <property type="term" value="F:ATP binding"/>
    <property type="evidence" value="ECO:0007669"/>
    <property type="project" value="UniProtKB-KW"/>
</dbReference>
<feature type="transmembrane region" description="Helical" evidence="10">
    <location>
        <begin position="894"/>
        <end position="918"/>
    </location>
</feature>
<proteinExistence type="predicted"/>
<reference evidence="13" key="1">
    <citation type="submission" date="2022-10" db="EMBL/GenBank/DDBJ databases">
        <title>Determination and structural analysis of whole genome sequence of Sarocladium strictum F4-1.</title>
        <authorList>
            <person name="Hu L."/>
            <person name="Jiang Y."/>
        </authorList>
    </citation>
    <scope>NUCLEOTIDE SEQUENCE</scope>
    <source>
        <strain evidence="13">F4-1</strain>
    </source>
</reference>
<dbReference type="InterPro" id="IPR027417">
    <property type="entry name" value="P-loop_NTPase"/>
</dbReference>
<feature type="transmembrane region" description="Helical" evidence="10">
    <location>
        <begin position="38"/>
        <end position="58"/>
    </location>
</feature>
<keyword evidence="7 10" id="KW-1133">Transmembrane helix</keyword>
<keyword evidence="4 10" id="KW-0812">Transmembrane</keyword>
<dbReference type="PANTHER" id="PTHR24223">
    <property type="entry name" value="ATP-BINDING CASSETTE SUB-FAMILY C"/>
    <property type="match status" value="1"/>
</dbReference>
<protein>
    <recommendedName>
        <fullName evidence="15">ABC transporter</fullName>
    </recommendedName>
</protein>
<evidence type="ECO:0000256" key="5">
    <source>
        <dbReference type="ARBA" id="ARBA00022741"/>
    </source>
</evidence>
<dbReference type="EMBL" id="JAPDFR010000001">
    <property type="protein sequence ID" value="KAK0391440.1"/>
    <property type="molecule type" value="Genomic_DNA"/>
</dbReference>
<dbReference type="GO" id="GO:0140359">
    <property type="term" value="F:ABC-type transporter activity"/>
    <property type="evidence" value="ECO:0007669"/>
    <property type="project" value="InterPro"/>
</dbReference>
<dbReference type="SUPFAM" id="SSF52540">
    <property type="entry name" value="P-loop containing nucleoside triphosphate hydrolases"/>
    <property type="match status" value="2"/>
</dbReference>
<feature type="transmembrane region" description="Helical" evidence="10">
    <location>
        <begin position="281"/>
        <end position="302"/>
    </location>
</feature>
<feature type="transmembrane region" description="Helical" evidence="10">
    <location>
        <begin position="78"/>
        <end position="98"/>
    </location>
</feature>
<dbReference type="Pfam" id="PF24357">
    <property type="entry name" value="TMD0_ABC"/>
    <property type="match status" value="1"/>
</dbReference>
<feature type="transmembrane region" description="Helical" evidence="10">
    <location>
        <begin position="930"/>
        <end position="951"/>
    </location>
</feature>
<comment type="subcellular location">
    <subcellularLocation>
        <location evidence="1">Cell membrane</location>
        <topology evidence="1">Multi-pass membrane protein</topology>
    </subcellularLocation>
</comment>
<accession>A0AA39GQ05</accession>
<evidence type="ECO:0000256" key="4">
    <source>
        <dbReference type="ARBA" id="ARBA00022692"/>
    </source>
</evidence>
<dbReference type="InterPro" id="IPR044726">
    <property type="entry name" value="ABCC_6TM_D2"/>
</dbReference>
<feature type="region of interest" description="Disordered" evidence="9">
    <location>
        <begin position="845"/>
        <end position="866"/>
    </location>
</feature>
<feature type="compositionally biased region" description="Polar residues" evidence="9">
    <location>
        <begin position="845"/>
        <end position="858"/>
    </location>
</feature>
<feature type="domain" description="ABC transporter" evidence="11">
    <location>
        <begin position="617"/>
        <end position="846"/>
    </location>
</feature>
<evidence type="ECO:0000259" key="12">
    <source>
        <dbReference type="PROSITE" id="PS50929"/>
    </source>
</evidence>
<dbReference type="InterPro" id="IPR003439">
    <property type="entry name" value="ABC_transporter-like_ATP-bd"/>
</dbReference>
<feature type="transmembrane region" description="Helical" evidence="10">
    <location>
        <begin position="168"/>
        <end position="189"/>
    </location>
</feature>
<evidence type="ECO:0008006" key="15">
    <source>
        <dbReference type="Google" id="ProtNLM"/>
    </source>
</evidence>
<feature type="transmembrane region" description="Helical" evidence="10">
    <location>
        <begin position="110"/>
        <end position="131"/>
    </location>
</feature>
<evidence type="ECO:0000256" key="8">
    <source>
        <dbReference type="ARBA" id="ARBA00023136"/>
    </source>
</evidence>
<dbReference type="InterPro" id="IPR036640">
    <property type="entry name" value="ABC1_TM_sf"/>
</dbReference>
<evidence type="ECO:0000313" key="14">
    <source>
        <dbReference type="Proteomes" id="UP001175261"/>
    </source>
</evidence>
<dbReference type="SMART" id="SM00382">
    <property type="entry name" value="AAA"/>
    <property type="match status" value="2"/>
</dbReference>
<dbReference type="InterPro" id="IPR003593">
    <property type="entry name" value="AAA+_ATPase"/>
</dbReference>
<dbReference type="InterPro" id="IPR056227">
    <property type="entry name" value="TMD0_ABC"/>
</dbReference>
<feature type="domain" description="ABC transmembrane type-1" evidence="12">
    <location>
        <begin position="289"/>
        <end position="557"/>
    </location>
</feature>
<keyword evidence="5" id="KW-0547">Nucleotide-binding</keyword>
<evidence type="ECO:0000256" key="7">
    <source>
        <dbReference type="ARBA" id="ARBA00022989"/>
    </source>
</evidence>
<dbReference type="InterPro" id="IPR011527">
    <property type="entry name" value="ABC1_TM_dom"/>
</dbReference>
<feature type="transmembrane region" description="Helical" evidence="10">
    <location>
        <begin position="1030"/>
        <end position="1051"/>
    </location>
</feature>
<evidence type="ECO:0000259" key="11">
    <source>
        <dbReference type="PROSITE" id="PS50893"/>
    </source>
</evidence>
<feature type="transmembrane region" description="Helical" evidence="10">
    <location>
        <begin position="1144"/>
        <end position="1165"/>
    </location>
</feature>
<evidence type="ECO:0000256" key="2">
    <source>
        <dbReference type="ARBA" id="ARBA00022448"/>
    </source>
</evidence>
<feature type="transmembrane region" description="Helical" evidence="10">
    <location>
        <begin position="1106"/>
        <end position="1132"/>
    </location>
</feature>
<dbReference type="PROSITE" id="PS50929">
    <property type="entry name" value="ABC_TM1F"/>
    <property type="match status" value="2"/>
</dbReference>
<dbReference type="FunFam" id="3.40.50.300:FF:000838">
    <property type="entry name" value="ABC multidrug transporter (Eurofung)"/>
    <property type="match status" value="1"/>
</dbReference>
<dbReference type="FunFam" id="1.20.1560.10:FF:000066">
    <property type="entry name" value="ABC multidrug transporter (Eurofung)"/>
    <property type="match status" value="1"/>
</dbReference>
<feature type="transmembrane region" description="Helical" evidence="10">
    <location>
        <begin position="497"/>
        <end position="522"/>
    </location>
</feature>
<evidence type="ECO:0000256" key="1">
    <source>
        <dbReference type="ARBA" id="ARBA00004651"/>
    </source>
</evidence>
<comment type="caution">
    <text evidence="13">The sequence shown here is derived from an EMBL/GenBank/DDBJ whole genome shotgun (WGS) entry which is preliminary data.</text>
</comment>
<feature type="domain" description="ABC transmembrane type-1" evidence="12">
    <location>
        <begin position="894"/>
        <end position="1173"/>
    </location>
</feature>
<dbReference type="PANTHER" id="PTHR24223:SF399">
    <property type="entry name" value="ABC TRANSPORTER ATNG"/>
    <property type="match status" value="1"/>
</dbReference>
<feature type="transmembrane region" description="Helical" evidence="10">
    <location>
        <begin position="143"/>
        <end position="162"/>
    </location>
</feature>
<evidence type="ECO:0000256" key="3">
    <source>
        <dbReference type="ARBA" id="ARBA00022475"/>
    </source>
</evidence>
<dbReference type="GO" id="GO:0005886">
    <property type="term" value="C:plasma membrane"/>
    <property type="evidence" value="ECO:0007669"/>
    <property type="project" value="UniProtKB-SubCell"/>
</dbReference>
<dbReference type="Pfam" id="PF00005">
    <property type="entry name" value="ABC_tran"/>
    <property type="match status" value="2"/>
</dbReference>